<name>A0A1M6SAX0_9FIRM</name>
<protein>
    <submittedName>
        <fullName evidence="1">Uncharacterized protein</fullName>
    </submittedName>
</protein>
<accession>A0A1M6SAX0</accession>
<gene>
    <name evidence="1" type="ORF">SAMN02745123_01775</name>
</gene>
<reference evidence="2" key="1">
    <citation type="submission" date="2016-11" db="EMBL/GenBank/DDBJ databases">
        <authorList>
            <person name="Varghese N."/>
            <person name="Submissions S."/>
        </authorList>
    </citation>
    <scope>NUCLEOTIDE SEQUENCE [LARGE SCALE GENOMIC DNA]</scope>
    <source>
        <strain evidence="2">DSM 10349</strain>
    </source>
</reference>
<dbReference type="EMBL" id="FRAR01000013">
    <property type="protein sequence ID" value="SHK41851.1"/>
    <property type="molecule type" value="Genomic_DNA"/>
</dbReference>
<organism evidence="1 2">
    <name type="scientific">Desulforamulus aeronauticus DSM 10349</name>
    <dbReference type="NCBI Taxonomy" id="1121421"/>
    <lineage>
        <taxon>Bacteria</taxon>
        <taxon>Bacillati</taxon>
        <taxon>Bacillota</taxon>
        <taxon>Clostridia</taxon>
        <taxon>Eubacteriales</taxon>
        <taxon>Peptococcaceae</taxon>
        <taxon>Desulforamulus</taxon>
    </lineage>
</organism>
<proteinExistence type="predicted"/>
<keyword evidence="2" id="KW-1185">Reference proteome</keyword>
<dbReference type="Proteomes" id="UP000183997">
    <property type="component" value="Unassembled WGS sequence"/>
</dbReference>
<evidence type="ECO:0000313" key="2">
    <source>
        <dbReference type="Proteomes" id="UP000183997"/>
    </source>
</evidence>
<dbReference type="AlphaFoldDB" id="A0A1M6SAX0"/>
<evidence type="ECO:0000313" key="1">
    <source>
        <dbReference type="EMBL" id="SHK41851.1"/>
    </source>
</evidence>
<dbReference type="RefSeq" id="WP_072913242.1">
    <property type="nucleotide sequence ID" value="NZ_FRAR01000013.1"/>
</dbReference>
<sequence>MNIGDEVFVTSMYEIEGDYNNDYKIRKKAQVLKIPGHIIEIDKNDTNSIRYQFGSAIHGGEIGFDCFLTKQEAENRVEGLNIYFKQNNCLIEEL</sequence>